<evidence type="ECO:0000256" key="1">
    <source>
        <dbReference type="SAM" id="MobiDB-lite"/>
    </source>
</evidence>
<proteinExistence type="predicted"/>
<comment type="caution">
    <text evidence="2">The sequence shown here is derived from an EMBL/GenBank/DDBJ whole genome shotgun (WGS) entry which is preliminary data.</text>
</comment>
<evidence type="ECO:0000313" key="3">
    <source>
        <dbReference type="Proteomes" id="UP001058974"/>
    </source>
</evidence>
<dbReference type="AlphaFoldDB" id="A0A9D4X9A2"/>
<gene>
    <name evidence="2" type="ORF">KIW84_041093</name>
</gene>
<dbReference type="Proteomes" id="UP001058974">
    <property type="component" value="Chromosome 4"/>
</dbReference>
<feature type="region of interest" description="Disordered" evidence="1">
    <location>
        <begin position="233"/>
        <end position="270"/>
    </location>
</feature>
<name>A0A9D4X9A2_PEA</name>
<sequence length="383" mass="42201">MFLILHQPLAILRKLLLFTLILALHLTRQVTLSGRIKAILVLEATIAYALTMEEQITQLKLVLSTHGFPPGFKGKAKPQNNGSSSQSNAILNIAAEVPHQVPSTFPFGFTQEQYNNIIELIQQSKSNPKANSISTSSFSMTSLSFNPNAKASSHNTQPFVDSHLTPFDDITNTPHTPGPTDMTLDNSNNPFVIPLPNDNPHSDIDVSLGSATPTTDSNNHTPLITNDQTFTSLHPIHTDTNSSPQSNTQTTPTTQYATPLPDTDSNPNAIVPLRQSIRNSNPPSYLNDYHCYSAYNALHSLHPFEHHIKYPLSSVLTYNKCAPSYKHFCCTISSNTEPKTLSQANKLDCWRKAMIVELLALAENHTWDVVDLPHGDSLEDSST</sequence>
<accession>A0A9D4X9A2</accession>
<reference evidence="2 3" key="1">
    <citation type="journal article" date="2022" name="Nat. Genet.">
        <title>Improved pea reference genome and pan-genome highlight genomic features and evolutionary characteristics.</title>
        <authorList>
            <person name="Yang T."/>
            <person name="Liu R."/>
            <person name="Luo Y."/>
            <person name="Hu S."/>
            <person name="Wang D."/>
            <person name="Wang C."/>
            <person name="Pandey M.K."/>
            <person name="Ge S."/>
            <person name="Xu Q."/>
            <person name="Li N."/>
            <person name="Li G."/>
            <person name="Huang Y."/>
            <person name="Saxena R.K."/>
            <person name="Ji Y."/>
            <person name="Li M."/>
            <person name="Yan X."/>
            <person name="He Y."/>
            <person name="Liu Y."/>
            <person name="Wang X."/>
            <person name="Xiang C."/>
            <person name="Varshney R.K."/>
            <person name="Ding H."/>
            <person name="Gao S."/>
            <person name="Zong X."/>
        </authorList>
    </citation>
    <scope>NUCLEOTIDE SEQUENCE [LARGE SCALE GENOMIC DNA]</scope>
    <source>
        <strain evidence="2 3">cv. Zhongwan 6</strain>
    </source>
</reference>
<evidence type="ECO:0000313" key="2">
    <source>
        <dbReference type="EMBL" id="KAI5415922.1"/>
    </source>
</evidence>
<protein>
    <submittedName>
        <fullName evidence="2">Uncharacterized protein</fullName>
    </submittedName>
</protein>
<dbReference type="Gramene" id="Psat04G0109300-T1">
    <property type="protein sequence ID" value="KAI5415922.1"/>
    <property type="gene ID" value="KIW84_041093"/>
</dbReference>
<keyword evidence="3" id="KW-1185">Reference proteome</keyword>
<feature type="compositionally biased region" description="Low complexity" evidence="1">
    <location>
        <begin position="240"/>
        <end position="255"/>
    </location>
</feature>
<dbReference type="EMBL" id="JAMSHJ010000004">
    <property type="protein sequence ID" value="KAI5415922.1"/>
    <property type="molecule type" value="Genomic_DNA"/>
</dbReference>
<organism evidence="2 3">
    <name type="scientific">Pisum sativum</name>
    <name type="common">Garden pea</name>
    <name type="synonym">Lathyrus oleraceus</name>
    <dbReference type="NCBI Taxonomy" id="3888"/>
    <lineage>
        <taxon>Eukaryota</taxon>
        <taxon>Viridiplantae</taxon>
        <taxon>Streptophyta</taxon>
        <taxon>Embryophyta</taxon>
        <taxon>Tracheophyta</taxon>
        <taxon>Spermatophyta</taxon>
        <taxon>Magnoliopsida</taxon>
        <taxon>eudicotyledons</taxon>
        <taxon>Gunneridae</taxon>
        <taxon>Pentapetalae</taxon>
        <taxon>rosids</taxon>
        <taxon>fabids</taxon>
        <taxon>Fabales</taxon>
        <taxon>Fabaceae</taxon>
        <taxon>Papilionoideae</taxon>
        <taxon>50 kb inversion clade</taxon>
        <taxon>NPAAA clade</taxon>
        <taxon>Hologalegina</taxon>
        <taxon>IRL clade</taxon>
        <taxon>Fabeae</taxon>
        <taxon>Lathyrus</taxon>
    </lineage>
</organism>